<dbReference type="RefSeq" id="WP_112305492.1">
    <property type="nucleotide sequence ID" value="NZ_QMDV01000002.1"/>
</dbReference>
<evidence type="ECO:0000256" key="4">
    <source>
        <dbReference type="SAM" id="SignalP"/>
    </source>
</evidence>
<reference evidence="5 6" key="2">
    <citation type="submission" date="2018-07" db="EMBL/GenBank/DDBJ databases">
        <title>Pontibacter sp. 2b14 genomic sequence and assembly.</title>
        <authorList>
            <person name="Du Z.-J."/>
        </authorList>
    </citation>
    <scope>NUCLEOTIDE SEQUENCE [LARGE SCALE GENOMIC DNA]</scope>
    <source>
        <strain evidence="5 6">2b14</strain>
    </source>
</reference>
<dbReference type="EMBL" id="QMDV01000002">
    <property type="protein sequence ID" value="RAU83342.1"/>
    <property type="molecule type" value="Genomic_DNA"/>
</dbReference>
<comment type="subcellular location">
    <subcellularLocation>
        <location evidence="1">Cell outer membrane</location>
    </subcellularLocation>
</comment>
<keyword evidence="3" id="KW-0998">Cell outer membrane</keyword>
<keyword evidence="6" id="KW-1185">Reference proteome</keyword>
<dbReference type="InterPro" id="IPR036942">
    <property type="entry name" value="Beta-barrel_TonB_sf"/>
</dbReference>
<evidence type="ECO:0000313" key="6">
    <source>
        <dbReference type="Proteomes" id="UP000251692"/>
    </source>
</evidence>
<dbReference type="GO" id="GO:0009279">
    <property type="term" value="C:cell outer membrane"/>
    <property type="evidence" value="ECO:0007669"/>
    <property type="project" value="UniProtKB-SubCell"/>
</dbReference>
<evidence type="ECO:0000313" key="5">
    <source>
        <dbReference type="EMBL" id="RAU83342.1"/>
    </source>
</evidence>
<accession>A0A364RGE0</accession>
<protein>
    <recommendedName>
        <fullName evidence="7">TonB dependent receptor</fullName>
    </recommendedName>
</protein>
<proteinExistence type="predicted"/>
<name>A0A364RGE0_9BACT</name>
<feature type="signal peptide" evidence="4">
    <location>
        <begin position="1"/>
        <end position="26"/>
    </location>
</feature>
<dbReference type="Gene3D" id="2.40.170.20">
    <property type="entry name" value="TonB-dependent receptor, beta-barrel domain"/>
    <property type="match status" value="1"/>
</dbReference>
<reference evidence="5 6" key="1">
    <citation type="submission" date="2018-06" db="EMBL/GenBank/DDBJ databases">
        <authorList>
            <person name="Liu Z.-W."/>
        </authorList>
    </citation>
    <scope>NUCLEOTIDE SEQUENCE [LARGE SCALE GENOMIC DNA]</scope>
    <source>
        <strain evidence="5 6">2b14</strain>
    </source>
</reference>
<dbReference type="Proteomes" id="UP000251692">
    <property type="component" value="Unassembled WGS sequence"/>
</dbReference>
<organism evidence="5 6">
    <name type="scientific">Pontibacter arcticus</name>
    <dbReference type="NCBI Taxonomy" id="2080288"/>
    <lineage>
        <taxon>Bacteria</taxon>
        <taxon>Pseudomonadati</taxon>
        <taxon>Bacteroidota</taxon>
        <taxon>Cytophagia</taxon>
        <taxon>Cytophagales</taxon>
        <taxon>Hymenobacteraceae</taxon>
        <taxon>Pontibacter</taxon>
    </lineage>
</organism>
<gene>
    <name evidence="5" type="ORF">DP923_09045</name>
</gene>
<evidence type="ECO:0000256" key="3">
    <source>
        <dbReference type="ARBA" id="ARBA00023237"/>
    </source>
</evidence>
<evidence type="ECO:0000256" key="1">
    <source>
        <dbReference type="ARBA" id="ARBA00004442"/>
    </source>
</evidence>
<evidence type="ECO:0008006" key="7">
    <source>
        <dbReference type="Google" id="ProtNLM"/>
    </source>
</evidence>
<dbReference type="SUPFAM" id="SSF56935">
    <property type="entry name" value="Porins"/>
    <property type="match status" value="1"/>
</dbReference>
<comment type="caution">
    <text evidence="5">The sequence shown here is derived from an EMBL/GenBank/DDBJ whole genome shotgun (WGS) entry which is preliminary data.</text>
</comment>
<keyword evidence="2" id="KW-0472">Membrane</keyword>
<dbReference type="OrthoDB" id="1264254at2"/>
<keyword evidence="4" id="KW-0732">Signal</keyword>
<evidence type="ECO:0000256" key="2">
    <source>
        <dbReference type="ARBA" id="ARBA00023136"/>
    </source>
</evidence>
<sequence length="562" mass="63855">MKNKAKLASLAIVLSVGFSYLNKVQAQNNGWNEGAKLEDTQVIVEKNRVIELPQAARNFEKFRIDPPAAAERNVRYRFTDYRLPQQDINLQMKVLTIKQDELNKLYGNYLKAGIGNYASLYLKGYFHNKRNEDYDIGADFSHVASGRGPVENKYSAAANSHIAVHGERYMKDLTVGGGLRYGRDKNHFYGYDQTPEREIEIDTIRQVFNRVAANAFLHNQTSGAPFLYRGDLKINYLKDRFEASESNLHLGLNGEYSIDSLSAFRVATEFSFVTHKDSASVTRSFFKLQPTYERQLGALTLSLGANVAYTGDEVNDARQFNIYPMVRIGLEPVKDNLLIYAGVGGDLERVTLNSLTEENPFLAPNVQVADINKGLEIYAGFTANVANYVNLTGRVAYQNYRNLYFYNNSRADSAKFDLVYDDGVTNVFNVFAEAGFNYSDEFRFGLKADYKKYNTASLEQPFHRPELMASIYGTYNFYDKILFNTELYYIGSAYGRVFRPDGTSVLKETDTIVDLNLKGDYKFTNNFTIFVMANNLFGKKYERFVQYPSKSINLIGGVTYSF</sequence>
<feature type="chain" id="PRO_5016941528" description="TonB dependent receptor" evidence="4">
    <location>
        <begin position="27"/>
        <end position="562"/>
    </location>
</feature>
<dbReference type="AlphaFoldDB" id="A0A364RGE0"/>